<dbReference type="CDD" id="cd22681">
    <property type="entry name" value="FHA_PML1-like"/>
    <property type="match status" value="1"/>
</dbReference>
<proteinExistence type="predicted"/>
<reference evidence="3" key="1">
    <citation type="submission" date="2016-10" db="EMBL/GenBank/DDBJ databases">
        <authorList>
            <person name="Benchimol M."/>
            <person name="Almeida L.G."/>
            <person name="Vasconcelos A.T."/>
            <person name="Perreira-Neves A."/>
            <person name="Rosa I.A."/>
            <person name="Tasca T."/>
            <person name="Bogo M.R."/>
            <person name="de Souza W."/>
        </authorList>
    </citation>
    <scope>NUCLEOTIDE SEQUENCE [LARGE SCALE GENOMIC DNA]</scope>
    <source>
        <strain evidence="3">K</strain>
    </source>
</reference>
<sequence length="175" mass="20539">MNRINRNYNQTKPKEGPKEHPNWGIRALYNDRQLIRDKKLTKYFIPFDSTNPDKSWHLFIFRDDENEEEFEMTSPTILIGREKFCDIILKDATVSRQHCAIQFRLTKASESEPKLITKPYIFDMSSKGGTFINENVVPPMCFIELKPSDTISFAKSSENIVVMQLEVHEEVNYDE</sequence>
<feature type="region of interest" description="Disordered" evidence="1">
    <location>
        <begin position="1"/>
        <end position="22"/>
    </location>
</feature>
<accession>A0A1J4JN03</accession>
<feature type="compositionally biased region" description="Polar residues" evidence="1">
    <location>
        <begin position="1"/>
        <end position="11"/>
    </location>
</feature>
<feature type="compositionally biased region" description="Basic and acidic residues" evidence="1">
    <location>
        <begin position="12"/>
        <end position="21"/>
    </location>
</feature>
<feature type="domain" description="FHA" evidence="2">
    <location>
        <begin position="77"/>
        <end position="137"/>
    </location>
</feature>
<evidence type="ECO:0000259" key="2">
    <source>
        <dbReference type="PROSITE" id="PS50006"/>
    </source>
</evidence>
<dbReference type="RefSeq" id="XP_068352952.1">
    <property type="nucleotide sequence ID" value="XM_068509193.1"/>
</dbReference>
<dbReference type="InterPro" id="IPR008984">
    <property type="entry name" value="SMAD_FHA_dom_sf"/>
</dbReference>
<keyword evidence="4" id="KW-1185">Reference proteome</keyword>
<dbReference type="EMBL" id="MLAK01000985">
    <property type="protein sequence ID" value="OHS99815.1"/>
    <property type="molecule type" value="Genomic_DNA"/>
</dbReference>
<dbReference type="AlphaFoldDB" id="A0A1J4JN03"/>
<protein>
    <submittedName>
        <fullName evidence="3">FHA domain containing protein</fullName>
    </submittedName>
</protein>
<dbReference type="Gene3D" id="2.60.200.20">
    <property type="match status" value="1"/>
</dbReference>
<dbReference type="InterPro" id="IPR000253">
    <property type="entry name" value="FHA_dom"/>
</dbReference>
<dbReference type="Proteomes" id="UP000179807">
    <property type="component" value="Unassembled WGS sequence"/>
</dbReference>
<evidence type="ECO:0000313" key="4">
    <source>
        <dbReference type="Proteomes" id="UP000179807"/>
    </source>
</evidence>
<evidence type="ECO:0000313" key="3">
    <source>
        <dbReference type="EMBL" id="OHS99815.1"/>
    </source>
</evidence>
<dbReference type="SUPFAM" id="SSF49879">
    <property type="entry name" value="SMAD/FHA domain"/>
    <property type="match status" value="1"/>
</dbReference>
<dbReference type="SMART" id="SM00240">
    <property type="entry name" value="FHA"/>
    <property type="match status" value="1"/>
</dbReference>
<dbReference type="Pfam" id="PF00498">
    <property type="entry name" value="FHA"/>
    <property type="match status" value="1"/>
</dbReference>
<name>A0A1J4JN03_9EUKA</name>
<dbReference type="InterPro" id="IPR050923">
    <property type="entry name" value="Cell_Proc_Reg/RNA_Proc"/>
</dbReference>
<dbReference type="PROSITE" id="PS50006">
    <property type="entry name" value="FHA_DOMAIN"/>
    <property type="match status" value="1"/>
</dbReference>
<dbReference type="GeneID" id="94843897"/>
<organism evidence="3 4">
    <name type="scientific">Tritrichomonas foetus</name>
    <dbReference type="NCBI Taxonomy" id="1144522"/>
    <lineage>
        <taxon>Eukaryota</taxon>
        <taxon>Metamonada</taxon>
        <taxon>Parabasalia</taxon>
        <taxon>Tritrichomonadida</taxon>
        <taxon>Tritrichomonadidae</taxon>
        <taxon>Tritrichomonas</taxon>
    </lineage>
</organism>
<evidence type="ECO:0000256" key="1">
    <source>
        <dbReference type="SAM" id="MobiDB-lite"/>
    </source>
</evidence>
<gene>
    <name evidence="3" type="ORF">TRFO_33638</name>
</gene>
<comment type="caution">
    <text evidence="3">The sequence shown here is derived from an EMBL/GenBank/DDBJ whole genome shotgun (WGS) entry which is preliminary data.</text>
</comment>
<dbReference type="OrthoDB" id="444265at2759"/>
<dbReference type="PANTHER" id="PTHR23308">
    <property type="entry name" value="NUCLEAR INHIBITOR OF PROTEIN PHOSPHATASE-1"/>
    <property type="match status" value="1"/>
</dbReference>
<dbReference type="VEuPathDB" id="TrichDB:TRFO_33638"/>